<keyword evidence="8" id="KW-1185">Reference proteome</keyword>
<dbReference type="SUPFAM" id="SSF55931">
    <property type="entry name" value="Glutamine synthetase/guanido kinase"/>
    <property type="match status" value="1"/>
</dbReference>
<dbReference type="EC" id="6.3.2.2" evidence="5"/>
<evidence type="ECO:0000256" key="4">
    <source>
        <dbReference type="ARBA" id="ARBA00048819"/>
    </source>
</evidence>
<organism evidence="7 8">
    <name type="scientific">Phytohabitans houttuyneae</name>
    <dbReference type="NCBI Taxonomy" id="1076126"/>
    <lineage>
        <taxon>Bacteria</taxon>
        <taxon>Bacillati</taxon>
        <taxon>Actinomycetota</taxon>
        <taxon>Actinomycetes</taxon>
        <taxon>Micromonosporales</taxon>
        <taxon>Micromonosporaceae</taxon>
    </lineage>
</organism>
<protein>
    <recommendedName>
        <fullName evidence="5">Glutamate--cysteine ligase EgtA</fullName>
        <ecNumber evidence="5">6.3.2.2</ecNumber>
    </recommendedName>
    <alternativeName>
        <fullName evidence="5">Gamma-glutamylcysteine synthase</fullName>
        <shortName evidence="5">GCS</shortName>
        <shortName evidence="5">Gamma-ECS</shortName>
    </alternativeName>
</protein>
<proteinExistence type="inferred from homology"/>
<dbReference type="HAMAP" id="MF_02034">
    <property type="entry name" value="EgtA"/>
    <property type="match status" value="1"/>
</dbReference>
<evidence type="ECO:0000313" key="7">
    <source>
        <dbReference type="EMBL" id="GFJ84589.1"/>
    </source>
</evidence>
<name>A0A6V8KQS0_9ACTN</name>
<comment type="pathway">
    <text evidence="5">Amino-acid biosynthesis; ergothioneine biosynthesis.</text>
</comment>
<comment type="function">
    <text evidence="5">Catalyzes the synthesis of gamma-glutamylcysteine (gamma-GC). This compound is used as substrate for the biosynthesis of the low-molecular thiol compound ergothioneine.</text>
</comment>
<reference evidence="7 8" key="1">
    <citation type="submission" date="2020-03" db="EMBL/GenBank/DDBJ databases">
        <title>Whole genome shotgun sequence of Phytohabitans houttuyneae NBRC 108639.</title>
        <authorList>
            <person name="Komaki H."/>
            <person name="Tamura T."/>
        </authorList>
    </citation>
    <scope>NUCLEOTIDE SEQUENCE [LARGE SCALE GENOMIC DNA]</scope>
    <source>
        <strain evidence="7 8">NBRC 108639</strain>
    </source>
</reference>
<dbReference type="PANTHER" id="PTHR34378">
    <property type="entry name" value="GLUTAMATE--CYSTEINE LIGASE, CHLOROPLASTIC"/>
    <property type="match status" value="1"/>
</dbReference>
<keyword evidence="3 5" id="KW-0067">ATP-binding</keyword>
<dbReference type="GO" id="GO:0052699">
    <property type="term" value="P:ergothioneine biosynthetic process"/>
    <property type="evidence" value="ECO:0007669"/>
    <property type="project" value="UniProtKB-UniRule"/>
</dbReference>
<accession>A0A6V8KQS0</accession>
<dbReference type="UniPathway" id="UPA01014"/>
<dbReference type="GO" id="GO:0004357">
    <property type="term" value="F:glutamate-cysteine ligase activity"/>
    <property type="evidence" value="ECO:0007669"/>
    <property type="project" value="UniProtKB-UniRule"/>
</dbReference>
<evidence type="ECO:0000313" key="8">
    <source>
        <dbReference type="Proteomes" id="UP000482800"/>
    </source>
</evidence>
<comment type="similarity">
    <text evidence="5 6">Belongs to the glutamate--cysteine ligase type 2 family. EgtA subfamily.</text>
</comment>
<dbReference type="AlphaFoldDB" id="A0A6V8KQS0"/>
<dbReference type="PANTHER" id="PTHR34378:SF1">
    <property type="entry name" value="GLUTAMATE--CYSTEINE LIGASE, CHLOROPLASTIC"/>
    <property type="match status" value="1"/>
</dbReference>
<comment type="catalytic activity">
    <reaction evidence="4 5 6">
        <text>L-cysteine + L-glutamate + ATP = gamma-L-glutamyl-L-cysteine + ADP + phosphate + H(+)</text>
        <dbReference type="Rhea" id="RHEA:13285"/>
        <dbReference type="ChEBI" id="CHEBI:15378"/>
        <dbReference type="ChEBI" id="CHEBI:29985"/>
        <dbReference type="ChEBI" id="CHEBI:30616"/>
        <dbReference type="ChEBI" id="CHEBI:35235"/>
        <dbReference type="ChEBI" id="CHEBI:43474"/>
        <dbReference type="ChEBI" id="CHEBI:58173"/>
        <dbReference type="ChEBI" id="CHEBI:456216"/>
        <dbReference type="EC" id="6.3.2.2"/>
    </reaction>
</comment>
<dbReference type="Pfam" id="PF04107">
    <property type="entry name" value="GCS2"/>
    <property type="match status" value="1"/>
</dbReference>
<dbReference type="Gene3D" id="3.30.590.20">
    <property type="match status" value="1"/>
</dbReference>
<evidence type="ECO:0000256" key="5">
    <source>
        <dbReference type="HAMAP-Rule" id="MF_02034"/>
    </source>
</evidence>
<evidence type="ECO:0000256" key="6">
    <source>
        <dbReference type="PIRNR" id="PIRNR017901"/>
    </source>
</evidence>
<evidence type="ECO:0000256" key="2">
    <source>
        <dbReference type="ARBA" id="ARBA00022741"/>
    </source>
</evidence>
<dbReference type="GO" id="GO:0006750">
    <property type="term" value="P:glutathione biosynthetic process"/>
    <property type="evidence" value="ECO:0007669"/>
    <property type="project" value="UniProtKB-UniRule"/>
</dbReference>
<sequence>MVATVSHLESVTATAPLVTDRADAEGYVGRVCFKTGPPRHVGVELEWTVHHTEDLSRPLDPAALTAALGDHAPRTLRPESPHLPLPHGGTVTLEPGGQVEISTPPASSLSRLHAGTAADIDYVAARLAGAGLRLGDHGCDPHRPARRVLHTPRYQAMERAFDRIGPHGRDWMSGSAGLQVCLDAGTGDRVAARWTALHRLGPVLVALFANSPRQAGRHTGWASSRVRTWFGTDPSRTHPPPPGDGEAGSWAGRILDTPVLFVREGEEVVDTPGPVTFAGWIDGVAGAPDRPPTYDDLDYHLSTLFTPVRARGYLEVRYLDTQPSGDWFAPVAVLAALFAREETVDEVSARALPTADRWVAAARDGLADPVIGAVAPGLVELARRALADTDLTAAQAGAVDKRLQEALQ</sequence>
<dbReference type="InterPro" id="IPR014746">
    <property type="entry name" value="Gln_synth/guanido_kin_cat_dom"/>
</dbReference>
<reference evidence="7 8" key="2">
    <citation type="submission" date="2020-03" db="EMBL/GenBank/DDBJ databases">
        <authorList>
            <person name="Ichikawa N."/>
            <person name="Kimura A."/>
            <person name="Kitahashi Y."/>
            <person name="Uohara A."/>
        </authorList>
    </citation>
    <scope>NUCLEOTIDE SEQUENCE [LARGE SCALE GENOMIC DNA]</scope>
    <source>
        <strain evidence="7 8">NBRC 108639</strain>
    </source>
</reference>
<dbReference type="EMBL" id="BLPF01000003">
    <property type="protein sequence ID" value="GFJ84589.1"/>
    <property type="molecule type" value="Genomic_DNA"/>
</dbReference>
<gene>
    <name evidence="7" type="primary">gshA</name>
    <name evidence="5" type="synonym">egtA</name>
    <name evidence="7" type="ORF">Phou_087690</name>
</gene>
<dbReference type="GO" id="GO:0005524">
    <property type="term" value="F:ATP binding"/>
    <property type="evidence" value="ECO:0007669"/>
    <property type="project" value="UniProtKB-UniRule"/>
</dbReference>
<dbReference type="InterPro" id="IPR006336">
    <property type="entry name" value="GCS2"/>
</dbReference>
<dbReference type="InterPro" id="IPR017809">
    <property type="entry name" value="EgtA_Actinobacteria"/>
</dbReference>
<keyword evidence="1 5" id="KW-0436">Ligase</keyword>
<evidence type="ECO:0000256" key="1">
    <source>
        <dbReference type="ARBA" id="ARBA00022598"/>
    </source>
</evidence>
<dbReference type="InterPro" id="IPR035434">
    <property type="entry name" value="GCL_bact_plant"/>
</dbReference>
<dbReference type="PIRSF" id="PIRSF017901">
    <property type="entry name" value="GCL"/>
    <property type="match status" value="1"/>
</dbReference>
<comment type="caution">
    <text evidence="7">The sequence shown here is derived from an EMBL/GenBank/DDBJ whole genome shotgun (WGS) entry which is preliminary data.</text>
</comment>
<keyword evidence="2 5" id="KW-0547">Nucleotide-binding</keyword>
<dbReference type="Proteomes" id="UP000482800">
    <property type="component" value="Unassembled WGS sequence"/>
</dbReference>
<evidence type="ECO:0000256" key="3">
    <source>
        <dbReference type="ARBA" id="ARBA00022840"/>
    </source>
</evidence>